<dbReference type="OrthoDB" id="9813328at2"/>
<dbReference type="STRING" id="526222.Desal_1652"/>
<dbReference type="InterPro" id="IPR011528">
    <property type="entry name" value="NERD"/>
</dbReference>
<dbReference type="Proteomes" id="UP000002601">
    <property type="component" value="Chromosome"/>
</dbReference>
<evidence type="ECO:0000313" key="3">
    <source>
        <dbReference type="Proteomes" id="UP000002601"/>
    </source>
</evidence>
<accession>C6BT10</accession>
<proteinExistence type="predicted"/>
<keyword evidence="3" id="KW-1185">Reference proteome</keyword>
<organism evidence="2 3">
    <name type="scientific">Maridesulfovibrio salexigens (strain ATCC 14822 / DSM 2638 / NCIMB 8403 / VKM B-1763)</name>
    <name type="common">Desulfovibrio salexigens</name>
    <dbReference type="NCBI Taxonomy" id="526222"/>
    <lineage>
        <taxon>Bacteria</taxon>
        <taxon>Pseudomonadati</taxon>
        <taxon>Thermodesulfobacteriota</taxon>
        <taxon>Desulfovibrionia</taxon>
        <taxon>Desulfovibrionales</taxon>
        <taxon>Desulfovibrionaceae</taxon>
        <taxon>Maridesulfovibrio</taxon>
    </lineage>
</organism>
<reference evidence="2 3" key="1">
    <citation type="submission" date="2009-06" db="EMBL/GenBank/DDBJ databases">
        <title>Complete sequence of Desulfovibrio salexigens DSM 2638.</title>
        <authorList>
            <consortium name="US DOE Joint Genome Institute"/>
            <person name="Lucas S."/>
            <person name="Copeland A."/>
            <person name="Lapidus A."/>
            <person name="Glavina del Rio T."/>
            <person name="Tice H."/>
            <person name="Bruce D."/>
            <person name="Goodwin L."/>
            <person name="Pitluck S."/>
            <person name="Munk A.C."/>
            <person name="Brettin T."/>
            <person name="Detter J.C."/>
            <person name="Han C."/>
            <person name="Tapia R."/>
            <person name="Larimer F."/>
            <person name="Land M."/>
            <person name="Hauser L."/>
            <person name="Kyrpides N."/>
            <person name="Anderson I."/>
            <person name="Wall J.D."/>
            <person name="Arkin A.P."/>
            <person name="Dehal P."/>
            <person name="Chivian D."/>
            <person name="Giles B."/>
            <person name="Hazen T.C."/>
        </authorList>
    </citation>
    <scope>NUCLEOTIDE SEQUENCE [LARGE SCALE GENOMIC DNA]</scope>
    <source>
        <strain evidence="3">ATCC 14822 / DSM 2638 / NCIMB 8403 / VKM B-1763</strain>
    </source>
</reference>
<dbReference type="AlphaFoldDB" id="C6BT10"/>
<name>C6BT10_MARSD</name>
<sequence>MSDFSILLLLVVLAVAYRFLKLKKKDSQATKKVAEKEEVFNENPNSATLLRSEEYIERMRRFNNRCYKNLTGQDRINHYGEEGELLVLGHCELVGKSAVYSNVGLAHEGEKCELDILALCKYGLVHVEVKNFSGSYCPADDCTCYRPEKWQKEWKGQTNVLRSPVVQAERSREILADALPSIINESLPIFSVIVFTNGTFKLSRVAEDRIVMCSAETFQEVFDEFVNGRNPEFSEKIDPVGAAKFMAKLKGNDLYPAFYAPETFRCYR</sequence>
<dbReference type="EMBL" id="CP001649">
    <property type="protein sequence ID" value="ACS79714.1"/>
    <property type="molecule type" value="Genomic_DNA"/>
</dbReference>
<dbReference type="Pfam" id="PF08378">
    <property type="entry name" value="NERD"/>
    <property type="match status" value="1"/>
</dbReference>
<gene>
    <name evidence="2" type="ordered locus">Desal_1652</name>
</gene>
<feature type="domain" description="NERD" evidence="1">
    <location>
        <begin position="79"/>
        <end position="202"/>
    </location>
</feature>
<dbReference type="HOGENOM" id="CLU_1037169_0_0_7"/>
<evidence type="ECO:0000313" key="2">
    <source>
        <dbReference type="EMBL" id="ACS79714.1"/>
    </source>
</evidence>
<dbReference type="PROSITE" id="PS50965">
    <property type="entry name" value="NERD"/>
    <property type="match status" value="1"/>
</dbReference>
<dbReference type="RefSeq" id="WP_015851530.1">
    <property type="nucleotide sequence ID" value="NC_012881.1"/>
</dbReference>
<dbReference type="KEGG" id="dsa:Desal_1652"/>
<protein>
    <submittedName>
        <fullName evidence="2">NERD domain protein</fullName>
    </submittedName>
</protein>
<evidence type="ECO:0000259" key="1">
    <source>
        <dbReference type="PROSITE" id="PS50965"/>
    </source>
</evidence>